<dbReference type="PROSITE" id="PS51383">
    <property type="entry name" value="YJEF_C_3"/>
    <property type="match status" value="1"/>
</dbReference>
<evidence type="ECO:0000256" key="11">
    <source>
        <dbReference type="ARBA" id="ARBA00023235"/>
    </source>
</evidence>
<evidence type="ECO:0000256" key="9">
    <source>
        <dbReference type="ARBA" id="ARBA00022958"/>
    </source>
</evidence>
<comment type="subunit">
    <text evidence="17">Homotetramer.</text>
</comment>
<evidence type="ECO:0000256" key="14">
    <source>
        <dbReference type="ARBA" id="ARBA00025153"/>
    </source>
</evidence>
<dbReference type="SUPFAM" id="SSF64153">
    <property type="entry name" value="YjeF N-terminal domain-like"/>
    <property type="match status" value="1"/>
</dbReference>
<feature type="binding site" evidence="17">
    <location>
        <position position="459"/>
    </location>
    <ligand>
        <name>AMP</name>
        <dbReference type="ChEBI" id="CHEBI:456215"/>
    </ligand>
</feature>
<comment type="caution">
    <text evidence="22">The sequence shown here is derived from an EMBL/GenBank/DDBJ whole genome shotgun (WGS) entry which is preliminary data.</text>
</comment>
<dbReference type="NCBIfam" id="TIGR00196">
    <property type="entry name" value="yjeF_cterm"/>
    <property type="match status" value="1"/>
</dbReference>
<evidence type="ECO:0000256" key="6">
    <source>
        <dbReference type="ARBA" id="ARBA00022741"/>
    </source>
</evidence>
<keyword evidence="12 17" id="KW-0456">Lyase</keyword>
<comment type="caution">
    <text evidence="18">Lacks conserved residue(s) required for the propagation of feature annotation.</text>
</comment>
<evidence type="ECO:0000256" key="8">
    <source>
        <dbReference type="ARBA" id="ARBA00022857"/>
    </source>
</evidence>
<feature type="binding site" evidence="17">
    <location>
        <position position="460"/>
    </location>
    <ligand>
        <name>(6S)-NADPHX</name>
        <dbReference type="ChEBI" id="CHEBI:64076"/>
    </ligand>
</feature>
<comment type="similarity">
    <text evidence="17">Belongs to the NnrD/CARKD family.</text>
</comment>
<feature type="binding site" evidence="17">
    <location>
        <position position="392"/>
    </location>
    <ligand>
        <name>(6S)-NADPHX</name>
        <dbReference type="ChEBI" id="CHEBI:64076"/>
    </ligand>
</feature>
<comment type="catalytic activity">
    <reaction evidence="2 18 19">
        <text>(6R)-NADPHX = (6S)-NADPHX</text>
        <dbReference type="Rhea" id="RHEA:32227"/>
        <dbReference type="ChEBI" id="CHEBI:64076"/>
        <dbReference type="ChEBI" id="CHEBI:64077"/>
        <dbReference type="EC" id="5.1.99.6"/>
    </reaction>
</comment>
<reference evidence="22" key="2">
    <citation type="submission" date="2021-08" db="EMBL/GenBank/DDBJ databases">
        <authorList>
            <person name="Tani A."/>
            <person name="Ola A."/>
            <person name="Ogura Y."/>
            <person name="Katsura K."/>
            <person name="Hayashi T."/>
        </authorList>
    </citation>
    <scope>NUCLEOTIDE SEQUENCE</scope>
    <source>
        <strain evidence="22">NBRC 15689</strain>
    </source>
</reference>
<comment type="catalytic activity">
    <reaction evidence="1 18 19">
        <text>(6R)-NADHX = (6S)-NADHX</text>
        <dbReference type="Rhea" id="RHEA:32215"/>
        <dbReference type="ChEBI" id="CHEBI:64074"/>
        <dbReference type="ChEBI" id="CHEBI:64075"/>
        <dbReference type="EC" id="5.1.99.6"/>
    </reaction>
</comment>
<feature type="binding site" evidence="17">
    <location>
        <position position="338"/>
    </location>
    <ligand>
        <name>(6S)-NADPHX</name>
        <dbReference type="ChEBI" id="CHEBI:64076"/>
    </ligand>
</feature>
<feature type="binding site" evidence="18">
    <location>
        <begin position="74"/>
        <end position="78"/>
    </location>
    <ligand>
        <name>(6S)-NADPHX</name>
        <dbReference type="ChEBI" id="CHEBI:64076"/>
    </ligand>
</feature>
<gene>
    <name evidence="22" type="primary">nnr</name>
    <name evidence="17" type="synonym">nnrD</name>
    <name evidence="18" type="synonym">nnrE</name>
    <name evidence="22" type="ORF">LKMONMHP_1069</name>
</gene>
<evidence type="ECO:0000256" key="1">
    <source>
        <dbReference type="ARBA" id="ARBA00000013"/>
    </source>
</evidence>
<evidence type="ECO:0000313" key="23">
    <source>
        <dbReference type="Proteomes" id="UP001055156"/>
    </source>
</evidence>
<keyword evidence="10 17" id="KW-0520">NAD</keyword>
<comment type="catalytic activity">
    <reaction evidence="15 17 19">
        <text>(6S)-NADHX + ADP = AMP + phosphate + NADH + H(+)</text>
        <dbReference type="Rhea" id="RHEA:32223"/>
        <dbReference type="ChEBI" id="CHEBI:15378"/>
        <dbReference type="ChEBI" id="CHEBI:43474"/>
        <dbReference type="ChEBI" id="CHEBI:57945"/>
        <dbReference type="ChEBI" id="CHEBI:64074"/>
        <dbReference type="ChEBI" id="CHEBI:456215"/>
        <dbReference type="ChEBI" id="CHEBI:456216"/>
        <dbReference type="EC" id="4.2.1.136"/>
    </reaction>
</comment>
<keyword evidence="9 18" id="KW-0630">Potassium</keyword>
<dbReference type="Gene3D" id="3.40.50.10260">
    <property type="entry name" value="YjeF N-terminal domain"/>
    <property type="match status" value="1"/>
</dbReference>
<dbReference type="InterPro" id="IPR017953">
    <property type="entry name" value="Carbohydrate_kinase_pred_CS"/>
</dbReference>
<dbReference type="InterPro" id="IPR036652">
    <property type="entry name" value="YjeF_N_dom_sf"/>
</dbReference>
<sequence>MQMVDGARADWVQGEGDACRLLTVEAMRQVDATAIAGGTPGLVLMRNAGAAVAERARAHLGSGGRVLVLCGPGNNGGDGFEAARLLAEAGFEAVLHLLGEREALTGDAAAAAAAWTGPVAAIEPLPDFAAFDLVIDALFGAGLSRDIEGAAARLIAALNAARRPVLAVDVPSGVDGDTGAVRGVAVRADETVTFVRLKPGHLLQPGRAQCGALYVAEIGTGAAALAAGLAVAVPPAYRNGPALWENSFPHLEAASHKYTRGHAVVVSGPAHKTGAARLAARGALRVGAGLVTLVSPQAALAENAAHLTAIMLRPCEDADDLDDLLTDERLNVVLAGPGLGSGDRTRDIVAVAASAGRGLVLDADALTSFAGQLPLLAAHLRDGAARAVLTPHTGEFARLFKDTDAVAEGLPKHERARRAAALSGAVVVLKGADTVIADPDGRVAINDHGTPYLGTAGSGDVLAGLVAGLIAQGMAPFEAAAAAVWLHGDAGLRHGPGLIAEDLPELMPAVLRDLVRDRPVR</sequence>
<feature type="domain" description="YjeF N-terminal" evidence="21">
    <location>
        <begin position="27"/>
        <end position="226"/>
    </location>
</feature>
<keyword evidence="7 17" id="KW-0067">ATP-binding</keyword>
<feature type="binding site" evidence="17">
    <location>
        <position position="275"/>
    </location>
    <ligand>
        <name>(6S)-NADPHX</name>
        <dbReference type="ChEBI" id="CHEBI:64076"/>
    </ligand>
</feature>
<evidence type="ECO:0000256" key="5">
    <source>
        <dbReference type="ARBA" id="ARBA00022723"/>
    </source>
</evidence>
<organism evidence="22 23">
    <name type="scientific">Methylobacterium organophilum</name>
    <dbReference type="NCBI Taxonomy" id="410"/>
    <lineage>
        <taxon>Bacteria</taxon>
        <taxon>Pseudomonadati</taxon>
        <taxon>Pseudomonadota</taxon>
        <taxon>Alphaproteobacteria</taxon>
        <taxon>Hyphomicrobiales</taxon>
        <taxon>Methylobacteriaceae</taxon>
        <taxon>Methylobacterium</taxon>
    </lineage>
</organism>
<evidence type="ECO:0000313" key="22">
    <source>
        <dbReference type="EMBL" id="GJE26222.1"/>
    </source>
</evidence>
<evidence type="ECO:0000256" key="3">
    <source>
        <dbReference type="ARBA" id="ARBA00006001"/>
    </source>
</evidence>
<evidence type="ECO:0000256" key="7">
    <source>
        <dbReference type="ARBA" id="ARBA00022840"/>
    </source>
</evidence>
<dbReference type="EC" id="5.1.99.6" evidence="19"/>
<dbReference type="InterPro" id="IPR029056">
    <property type="entry name" value="Ribokinase-like"/>
</dbReference>
<evidence type="ECO:0000256" key="18">
    <source>
        <dbReference type="HAMAP-Rule" id="MF_01966"/>
    </source>
</evidence>
<dbReference type="PROSITE" id="PS01050">
    <property type="entry name" value="YJEF_C_2"/>
    <property type="match status" value="1"/>
</dbReference>
<feature type="binding site" evidence="18">
    <location>
        <position position="172"/>
    </location>
    <ligand>
        <name>K(+)</name>
        <dbReference type="ChEBI" id="CHEBI:29103"/>
    </ligand>
</feature>
<comment type="similarity">
    <text evidence="3 19">In the N-terminal section; belongs to the NnrE/AIBP family.</text>
</comment>
<dbReference type="NCBIfam" id="TIGR00197">
    <property type="entry name" value="yjeF_nterm"/>
    <property type="match status" value="1"/>
</dbReference>
<dbReference type="CDD" id="cd01171">
    <property type="entry name" value="YXKO-related"/>
    <property type="match status" value="1"/>
</dbReference>
<evidence type="ECO:0000256" key="15">
    <source>
        <dbReference type="ARBA" id="ARBA00048238"/>
    </source>
</evidence>
<comment type="similarity">
    <text evidence="4 19">In the C-terminal section; belongs to the NnrD/CARKD family.</text>
</comment>
<feature type="binding site" evidence="18">
    <location>
        <position position="136"/>
    </location>
    <ligand>
        <name>K(+)</name>
        <dbReference type="ChEBI" id="CHEBI:29103"/>
    </ligand>
</feature>
<dbReference type="InterPro" id="IPR004443">
    <property type="entry name" value="YjeF_N_dom"/>
</dbReference>
<dbReference type="Proteomes" id="UP001055156">
    <property type="component" value="Unassembled WGS sequence"/>
</dbReference>
<evidence type="ECO:0000256" key="13">
    <source>
        <dbReference type="ARBA" id="ARBA00023268"/>
    </source>
</evidence>
<feature type="domain" description="YjeF C-terminal" evidence="20">
    <location>
        <begin position="240"/>
        <end position="514"/>
    </location>
</feature>
<dbReference type="PROSITE" id="PS51385">
    <property type="entry name" value="YJEF_N"/>
    <property type="match status" value="1"/>
</dbReference>
<dbReference type="EC" id="4.2.1.136" evidence="19"/>
<comment type="function">
    <text evidence="14 19">Bifunctional enzyme that catalyzes the epimerization of the S- and R-forms of NAD(P)HX and the dehydration of the S-form of NAD(P)HX at the expense of ADP, which is converted to AMP. This allows the repair of both epimers of NAD(P)HX, a damaged form of NAD(P)H that is a result of enzymatic or heat-dependent hydration.</text>
</comment>
<feature type="binding site" evidence="18">
    <location>
        <position position="75"/>
    </location>
    <ligand>
        <name>K(+)</name>
        <dbReference type="ChEBI" id="CHEBI:29103"/>
    </ligand>
</feature>
<evidence type="ECO:0000259" key="20">
    <source>
        <dbReference type="PROSITE" id="PS51383"/>
    </source>
</evidence>
<keyword evidence="5 18" id="KW-0479">Metal-binding</keyword>
<keyword evidence="8 17" id="KW-0521">NADP</keyword>
<evidence type="ECO:0000256" key="2">
    <source>
        <dbReference type="ARBA" id="ARBA00000909"/>
    </source>
</evidence>
<feature type="binding site" evidence="17">
    <location>
        <begin position="430"/>
        <end position="434"/>
    </location>
    <ligand>
        <name>AMP</name>
        <dbReference type="ChEBI" id="CHEBI:456215"/>
    </ligand>
</feature>
<feature type="binding site" evidence="18">
    <location>
        <position position="169"/>
    </location>
    <ligand>
        <name>(6S)-NADPHX</name>
        <dbReference type="ChEBI" id="CHEBI:64076"/>
    </ligand>
</feature>
<comment type="cofactor">
    <cofactor evidence="17">
        <name>Mg(2+)</name>
        <dbReference type="ChEBI" id="CHEBI:18420"/>
    </cofactor>
</comment>
<name>A0ABQ4T6F5_METOR</name>
<evidence type="ECO:0000256" key="10">
    <source>
        <dbReference type="ARBA" id="ARBA00023027"/>
    </source>
</evidence>
<dbReference type="Pfam" id="PF03853">
    <property type="entry name" value="YjeF_N"/>
    <property type="match status" value="1"/>
</dbReference>
<proteinExistence type="inferred from homology"/>
<feature type="binding site" evidence="18">
    <location>
        <begin position="140"/>
        <end position="146"/>
    </location>
    <ligand>
        <name>(6S)-NADPHX</name>
        <dbReference type="ChEBI" id="CHEBI:64076"/>
    </ligand>
</feature>
<dbReference type="HAMAP" id="MF_01966">
    <property type="entry name" value="NADHX_epimerase"/>
    <property type="match status" value="1"/>
</dbReference>
<keyword evidence="23" id="KW-1185">Reference proteome</keyword>
<dbReference type="InterPro" id="IPR000631">
    <property type="entry name" value="CARKD"/>
</dbReference>
<dbReference type="EMBL" id="BPQV01000002">
    <property type="protein sequence ID" value="GJE26222.1"/>
    <property type="molecule type" value="Genomic_DNA"/>
</dbReference>
<accession>A0ABQ4T6F5</accession>
<comment type="function">
    <text evidence="18">Catalyzes the epimerization of the S- and R-forms of NAD(P)HX, a damaged form of NAD(P)H that is a result of enzymatic or heat-dependent hydration. This is a prerequisite for the S-specific NAD(P)H-hydrate dehydratase to allow the repair of both epimers of NAD(P)HX.</text>
</comment>
<evidence type="ECO:0000256" key="4">
    <source>
        <dbReference type="ARBA" id="ARBA00009524"/>
    </source>
</evidence>
<keyword evidence="11 18" id="KW-0413">Isomerase</keyword>
<protein>
    <recommendedName>
        <fullName evidence="19">Bifunctional NAD(P)H-hydrate repair enzyme</fullName>
    </recommendedName>
    <alternativeName>
        <fullName evidence="19">Nicotinamide nucleotide repair protein</fullName>
    </alternativeName>
    <domain>
        <recommendedName>
            <fullName evidence="19">ADP-dependent (S)-NAD(P)H-hydrate dehydratase</fullName>
            <ecNumber evidence="19">4.2.1.136</ecNumber>
        </recommendedName>
        <alternativeName>
            <fullName evidence="19">ADP-dependent NAD(P)HX dehydratase</fullName>
        </alternativeName>
    </domain>
    <domain>
        <recommendedName>
            <fullName evidence="19">NAD(P)H-hydrate epimerase</fullName>
            <ecNumber evidence="19">5.1.99.6</ecNumber>
        </recommendedName>
    </domain>
</protein>
<dbReference type="SUPFAM" id="SSF53613">
    <property type="entry name" value="Ribokinase-like"/>
    <property type="match status" value="1"/>
</dbReference>
<dbReference type="Pfam" id="PF01256">
    <property type="entry name" value="Carb_kinase"/>
    <property type="match status" value="1"/>
</dbReference>
<dbReference type="PIRSF" id="PIRSF017184">
    <property type="entry name" value="Nnr"/>
    <property type="match status" value="1"/>
</dbReference>
<dbReference type="PANTHER" id="PTHR12592:SF0">
    <property type="entry name" value="ATP-DEPENDENT (S)-NAD(P)H-HYDRATE DEHYDRATASE"/>
    <property type="match status" value="1"/>
</dbReference>
<dbReference type="Gene3D" id="3.40.1190.20">
    <property type="match status" value="1"/>
</dbReference>
<dbReference type="PANTHER" id="PTHR12592">
    <property type="entry name" value="ATP-DEPENDENT (S)-NAD(P)H-HYDRATE DEHYDRATASE FAMILY MEMBER"/>
    <property type="match status" value="1"/>
</dbReference>
<evidence type="ECO:0000256" key="16">
    <source>
        <dbReference type="ARBA" id="ARBA00049209"/>
    </source>
</evidence>
<comment type="cofactor">
    <cofactor evidence="18 19">
        <name>K(+)</name>
        <dbReference type="ChEBI" id="CHEBI:29103"/>
    </cofactor>
    <text evidence="18 19">Binds 1 potassium ion per subunit.</text>
</comment>
<evidence type="ECO:0000256" key="12">
    <source>
        <dbReference type="ARBA" id="ARBA00023239"/>
    </source>
</evidence>
<dbReference type="InterPro" id="IPR030677">
    <property type="entry name" value="Nnr"/>
</dbReference>
<comment type="function">
    <text evidence="17">Catalyzes the dehydration of the S-form of NAD(P)HX at the expense of ADP, which is converted to AMP. Together with NAD(P)HX epimerase, which catalyzes the epimerization of the S- and R-forms, the enzyme allows the repair of both epimers of NAD(P)HX, a damaged form of NAD(P)H that is a result of enzymatic or heat-dependent hydration.</text>
</comment>
<evidence type="ECO:0000256" key="19">
    <source>
        <dbReference type="PIRNR" id="PIRNR017184"/>
    </source>
</evidence>
<dbReference type="HAMAP" id="MF_01965">
    <property type="entry name" value="NADHX_dehydratase"/>
    <property type="match status" value="1"/>
</dbReference>
<keyword evidence="6 17" id="KW-0547">Nucleotide-binding</keyword>
<reference evidence="22" key="1">
    <citation type="journal article" date="2021" name="Front. Microbiol.">
        <title>Comprehensive Comparative Genomics and Phenotyping of Methylobacterium Species.</title>
        <authorList>
            <person name="Alessa O."/>
            <person name="Ogura Y."/>
            <person name="Fujitani Y."/>
            <person name="Takami H."/>
            <person name="Hayashi T."/>
            <person name="Sahin N."/>
            <person name="Tani A."/>
        </authorList>
    </citation>
    <scope>NUCLEOTIDE SEQUENCE</scope>
    <source>
        <strain evidence="22">NBRC 15689</strain>
    </source>
</reference>
<evidence type="ECO:0000256" key="17">
    <source>
        <dbReference type="HAMAP-Rule" id="MF_01965"/>
    </source>
</evidence>
<keyword evidence="13" id="KW-0511">Multifunctional enzyme</keyword>
<comment type="similarity">
    <text evidence="18">Belongs to the NnrE/AIBP family.</text>
</comment>
<comment type="catalytic activity">
    <reaction evidence="16 17 19">
        <text>(6S)-NADPHX + ADP = AMP + phosphate + NADPH + H(+)</text>
        <dbReference type="Rhea" id="RHEA:32235"/>
        <dbReference type="ChEBI" id="CHEBI:15378"/>
        <dbReference type="ChEBI" id="CHEBI:43474"/>
        <dbReference type="ChEBI" id="CHEBI:57783"/>
        <dbReference type="ChEBI" id="CHEBI:64076"/>
        <dbReference type="ChEBI" id="CHEBI:456215"/>
        <dbReference type="ChEBI" id="CHEBI:456216"/>
        <dbReference type="EC" id="4.2.1.136"/>
    </reaction>
</comment>
<evidence type="ECO:0000259" key="21">
    <source>
        <dbReference type="PROSITE" id="PS51385"/>
    </source>
</evidence>